<dbReference type="GO" id="GO:0016020">
    <property type="term" value="C:membrane"/>
    <property type="evidence" value="ECO:0007669"/>
    <property type="project" value="UniProtKB-SubCell"/>
</dbReference>
<evidence type="ECO:0000259" key="10">
    <source>
        <dbReference type="PROSITE" id="PS50835"/>
    </source>
</evidence>
<organism evidence="11 12">
    <name type="scientific">Elaeis guineensis var. tenera</name>
    <name type="common">Oil palm</name>
    <dbReference type="NCBI Taxonomy" id="51953"/>
    <lineage>
        <taxon>Eukaryota</taxon>
        <taxon>Viridiplantae</taxon>
        <taxon>Streptophyta</taxon>
        <taxon>Embryophyta</taxon>
        <taxon>Tracheophyta</taxon>
        <taxon>Spermatophyta</taxon>
        <taxon>Magnoliopsida</taxon>
        <taxon>Liliopsida</taxon>
        <taxon>Arecaceae</taxon>
        <taxon>Arecoideae</taxon>
        <taxon>Cocoseae</taxon>
        <taxon>Elaeidinae</taxon>
        <taxon>Elaeis</taxon>
    </lineage>
</organism>
<protein>
    <recommendedName>
        <fullName evidence="8">MLO-like protein</fullName>
    </recommendedName>
</protein>
<evidence type="ECO:0000256" key="4">
    <source>
        <dbReference type="ARBA" id="ARBA00022821"/>
    </source>
</evidence>
<reference evidence="12" key="1">
    <citation type="submission" date="2025-08" db="UniProtKB">
        <authorList>
            <consortium name="RefSeq"/>
        </authorList>
    </citation>
    <scope>IDENTIFICATION</scope>
</reference>
<keyword evidence="11" id="KW-1185">Reference proteome</keyword>
<dbReference type="Pfam" id="PF03094">
    <property type="entry name" value="Mlo"/>
    <property type="match status" value="2"/>
</dbReference>
<keyword evidence="8" id="KW-0112">Calmodulin-binding</keyword>
<dbReference type="OrthoDB" id="1388414at2759"/>
<dbReference type="GeneID" id="105043415"/>
<comment type="function">
    <text evidence="8">May be involved in modulation of pathogen defense and leaf cell death.</text>
</comment>
<keyword evidence="3 8" id="KW-0812">Transmembrane</keyword>
<keyword evidence="5 8" id="KW-1133">Transmembrane helix</keyword>
<evidence type="ECO:0000256" key="8">
    <source>
        <dbReference type="RuleBase" id="RU280816"/>
    </source>
</evidence>
<feature type="transmembrane region" description="Helical" evidence="9">
    <location>
        <begin position="351"/>
        <end position="375"/>
    </location>
</feature>
<dbReference type="InterPro" id="IPR007110">
    <property type="entry name" value="Ig-like_dom"/>
</dbReference>
<comment type="similarity">
    <text evidence="2 8">Belongs to the MLO family.</text>
</comment>
<evidence type="ECO:0000256" key="5">
    <source>
        <dbReference type="ARBA" id="ARBA00022989"/>
    </source>
</evidence>
<gene>
    <name evidence="12" type="primary">LOC105043415</name>
    <name evidence="8" type="synonym">MLO</name>
</gene>
<keyword evidence="7 8" id="KW-0568">Pathogenesis-related protein</keyword>
<dbReference type="Proteomes" id="UP000504607">
    <property type="component" value="Chromosome 1"/>
</dbReference>
<dbReference type="InParanoid" id="A0A6J0PL18"/>
<name>A0A6J0PL18_ELAGV</name>
<evidence type="ECO:0000313" key="11">
    <source>
        <dbReference type="Proteomes" id="UP000504607"/>
    </source>
</evidence>
<evidence type="ECO:0000256" key="6">
    <source>
        <dbReference type="ARBA" id="ARBA00023136"/>
    </source>
</evidence>
<dbReference type="KEGG" id="egu:105043415"/>
<feature type="transmembrane region" description="Helical" evidence="9">
    <location>
        <begin position="292"/>
        <end position="310"/>
    </location>
</feature>
<evidence type="ECO:0000256" key="7">
    <source>
        <dbReference type="ARBA" id="ARBA00023265"/>
    </source>
</evidence>
<feature type="transmembrane region" description="Helical" evidence="9">
    <location>
        <begin position="267"/>
        <end position="286"/>
    </location>
</feature>
<comment type="subcellular location">
    <subcellularLocation>
        <location evidence="1 8">Membrane</location>
        <topology evidence="1 8">Multi-pass membrane protein</topology>
    </subcellularLocation>
</comment>
<evidence type="ECO:0000256" key="3">
    <source>
        <dbReference type="ARBA" id="ARBA00022692"/>
    </source>
</evidence>
<dbReference type="GO" id="GO:0005516">
    <property type="term" value="F:calmodulin binding"/>
    <property type="evidence" value="ECO:0007669"/>
    <property type="project" value="UniProtKB-KW"/>
</dbReference>
<dbReference type="RefSeq" id="XP_019707617.1">
    <property type="nucleotide sequence ID" value="XM_019852058.2"/>
</dbReference>
<dbReference type="PROSITE" id="PS50835">
    <property type="entry name" value="IG_LIKE"/>
    <property type="match status" value="1"/>
</dbReference>
<accession>A0A6J0PL18</accession>
<dbReference type="AlphaFoldDB" id="A0A6J0PL18"/>
<keyword evidence="4 8" id="KW-0611">Plant defense</keyword>
<keyword evidence="6 8" id="KW-0472">Membrane</keyword>
<feature type="domain" description="Ig-like" evidence="10">
    <location>
        <begin position="475"/>
        <end position="537"/>
    </location>
</feature>
<feature type="transmembrane region" description="Helical" evidence="9">
    <location>
        <begin position="147"/>
        <end position="168"/>
    </location>
</feature>
<dbReference type="InterPro" id="IPR004326">
    <property type="entry name" value="Mlo"/>
</dbReference>
<dbReference type="PANTHER" id="PTHR31942">
    <property type="entry name" value="MLO-LIKE PROTEIN 1"/>
    <property type="match status" value="1"/>
</dbReference>
<proteinExistence type="inferred from homology"/>
<comment type="domain">
    <text evidence="8">The C-terminus contains a calmodulin-binding domain, which binds calmodulin in a calcium-dependent fashion.</text>
</comment>
<feature type="transmembrane region" description="Helical" evidence="9">
    <location>
        <begin position="33"/>
        <end position="57"/>
    </location>
</feature>
<feature type="transmembrane region" description="Helical" evidence="9">
    <location>
        <begin position="390"/>
        <end position="415"/>
    </location>
</feature>
<sequence length="537" mass="61036">MLYIRKQTKPDQTSDSHISLLSIMLSLEFTSTWAVATVCLALIAVGILAEHGFHHLAKCLQKRRRKSLSQALSRVESELMQLGFVSLLLTVAQQPISKICIPSRLGDSFLPCKDAPYSSNASATGSPCQEGKISLVSSGGMNELQTLIFSLALSHVLSCLLTMGLGLAKMKKWESWEEETRSLEYQVSHDSRRFKLRRQTSFGRRHLRFWSNHSLLRWPVCFLRQFIGSVSKADYFALRRGFMAAHLSKKSNFNFHKFLNRAMDEDLVMVVGTSVWVWTFAVLFIFFNARRFYNYFWLPFIPLVVLLAVGTKLEDAITIMCLESSEQSAVVVGSLLVQPKNDLFWFGRPQLVLHLIHFILFQNSFQLAFFAWTWYKFGWRSCFHRENVDIVLTIIIGILVQFLCGYVALPLYALVSQMGTFMRKAVFTERVVRGLKNWHKIANQNLAPKASGSRNQAARPSSHSVHNVFSTVPSPSCTINTPVSDAHEASSLELVCTRRGTEHVVGEIVEEEITPATSNRLAYDGEISFEWMKERRN</sequence>
<evidence type="ECO:0000256" key="1">
    <source>
        <dbReference type="ARBA" id="ARBA00004141"/>
    </source>
</evidence>
<evidence type="ECO:0000256" key="9">
    <source>
        <dbReference type="SAM" id="Phobius"/>
    </source>
</evidence>
<evidence type="ECO:0000256" key="2">
    <source>
        <dbReference type="ARBA" id="ARBA00006574"/>
    </source>
</evidence>
<dbReference type="PANTHER" id="PTHR31942:SF72">
    <property type="entry name" value="MLO-LIKE PROTEIN"/>
    <property type="match status" value="1"/>
</dbReference>
<evidence type="ECO:0000313" key="12">
    <source>
        <dbReference type="RefSeq" id="XP_019707617.1"/>
    </source>
</evidence>
<dbReference type="GO" id="GO:0006952">
    <property type="term" value="P:defense response"/>
    <property type="evidence" value="ECO:0007669"/>
    <property type="project" value="UniProtKB-KW"/>
</dbReference>